<evidence type="ECO:0000256" key="6">
    <source>
        <dbReference type="ARBA" id="ARBA00022838"/>
    </source>
</evidence>
<evidence type="ECO:0000256" key="8">
    <source>
        <dbReference type="ARBA" id="ARBA00023136"/>
    </source>
</evidence>
<comment type="similarity">
    <text evidence="11">Belongs to the CENP-H/MCM16 family.</text>
</comment>
<dbReference type="GO" id="GO:0051382">
    <property type="term" value="P:kinetochore assembly"/>
    <property type="evidence" value="ECO:0007669"/>
    <property type="project" value="InterPro"/>
</dbReference>
<keyword evidence="5" id="KW-0812">Transmembrane</keyword>
<comment type="subcellular location">
    <subcellularLocation>
        <location evidence="3">Chromosome</location>
        <location evidence="3">Centromere</location>
        <location evidence="3">Kinetochore</location>
    </subcellularLocation>
    <subcellularLocation>
        <location evidence="2">Membrane</location>
        <topology evidence="2">Multi-pass membrane protein</topology>
    </subcellularLocation>
    <subcellularLocation>
        <location evidence="1">Nucleus</location>
    </subcellularLocation>
</comment>
<keyword evidence="8" id="KW-0472">Membrane</keyword>
<dbReference type="GO" id="GO:0005886">
    <property type="term" value="C:plasma membrane"/>
    <property type="evidence" value="ECO:0007669"/>
    <property type="project" value="TreeGrafter"/>
</dbReference>
<protein>
    <submittedName>
        <fullName evidence="13">Zinc transporter ZIP3</fullName>
    </submittedName>
</protein>
<keyword evidence="4" id="KW-0158">Chromosome</keyword>
<evidence type="ECO:0000256" key="9">
    <source>
        <dbReference type="ARBA" id="ARBA00023242"/>
    </source>
</evidence>
<evidence type="ECO:0000313" key="13">
    <source>
        <dbReference type="EMBL" id="EKC42331.1"/>
    </source>
</evidence>
<dbReference type="FunCoup" id="K1S4I7">
    <property type="interactions" value="188"/>
</dbReference>
<dbReference type="Pfam" id="PF02535">
    <property type="entry name" value="Zip"/>
    <property type="match status" value="1"/>
</dbReference>
<dbReference type="Pfam" id="PF05837">
    <property type="entry name" value="CENP-H"/>
    <property type="match status" value="1"/>
</dbReference>
<evidence type="ECO:0000256" key="11">
    <source>
        <dbReference type="ARBA" id="ARBA00025735"/>
    </source>
</evidence>
<dbReference type="PANTHER" id="PTHR11040">
    <property type="entry name" value="ZINC/IRON TRANSPORTER"/>
    <property type="match status" value="1"/>
</dbReference>
<dbReference type="EMBL" id="JH816160">
    <property type="protein sequence ID" value="EKC42331.1"/>
    <property type="molecule type" value="Genomic_DNA"/>
</dbReference>
<dbReference type="PANTHER" id="PTHR11040:SF140">
    <property type="entry name" value="ZRT (ZRT), IRT- (IRT-) LIKE PROTEIN TRANSPORTER"/>
    <property type="match status" value="1"/>
</dbReference>
<dbReference type="AlphaFoldDB" id="K1S4I7"/>
<sequence length="561" mass="62855">MTDDRYKIYPASMKSTAKIISIFVLFFATFLIGILPHGLLRLLKSKFFKERLYQRYISVLNCFAGGVFFATAILHLIPESSELLHGMFKIQYPVSGALSGAGFFLLLFIEHFIGACQGSSHHFTMENTEIVVNDVELTKVTTSDDKHKSPTDESKMDSDKHTQAEKKLNQMVEREKTIAKEEHTLSKLRAFVLLLAFSFHMVFEGLALGLEQTESGVWSLLGILALHKCVVAFSVGLQLSENLHTFKSVIASLAAFSAVAPVGVVLGFLVTEYGDNEHAQVIAAGVLQSLATGTFFYVTFFEILQKELTHGHNLYNVLSTVVGFSVVLEHTESGVWSLLGILVLRKCVGGGVQCGYPAHQVMASAADEEIWIQEEIENHQIQINAGSVELGEISKKDLKDKVSHGLDDLFEQTILERSEAIISELFNQPERGGGDVLFHTPEQAYLENLLERQCTLVSDIMRTLKDCTKYQEELDHVKKENRDILVENRQLLKELREKQENTKKINDQETQSLCEELDQQLRMISITRAILQGLIVGSGVHWAENQQLQELVLKLGEVLQI</sequence>
<proteinExistence type="inferred from homology"/>
<evidence type="ECO:0000256" key="5">
    <source>
        <dbReference type="ARBA" id="ARBA00022692"/>
    </source>
</evidence>
<dbReference type="InterPro" id="IPR008426">
    <property type="entry name" value="CENP-H_C"/>
</dbReference>
<evidence type="ECO:0000256" key="10">
    <source>
        <dbReference type="ARBA" id="ARBA00023328"/>
    </source>
</evidence>
<evidence type="ECO:0000259" key="12">
    <source>
        <dbReference type="Pfam" id="PF05837"/>
    </source>
</evidence>
<evidence type="ECO:0000256" key="4">
    <source>
        <dbReference type="ARBA" id="ARBA00022454"/>
    </source>
</evidence>
<feature type="domain" description="Centromere protein H C-terminal" evidence="12">
    <location>
        <begin position="440"/>
        <end position="555"/>
    </location>
</feature>
<gene>
    <name evidence="13" type="ORF">CGI_10024788</name>
</gene>
<dbReference type="GO" id="GO:0005385">
    <property type="term" value="F:zinc ion transmembrane transporter activity"/>
    <property type="evidence" value="ECO:0007669"/>
    <property type="project" value="TreeGrafter"/>
</dbReference>
<organism evidence="13">
    <name type="scientific">Magallana gigas</name>
    <name type="common">Pacific oyster</name>
    <name type="synonym">Crassostrea gigas</name>
    <dbReference type="NCBI Taxonomy" id="29159"/>
    <lineage>
        <taxon>Eukaryota</taxon>
        <taxon>Metazoa</taxon>
        <taxon>Spiralia</taxon>
        <taxon>Lophotrochozoa</taxon>
        <taxon>Mollusca</taxon>
        <taxon>Bivalvia</taxon>
        <taxon>Autobranchia</taxon>
        <taxon>Pteriomorphia</taxon>
        <taxon>Ostreida</taxon>
        <taxon>Ostreoidea</taxon>
        <taxon>Ostreidae</taxon>
        <taxon>Magallana</taxon>
    </lineage>
</organism>
<keyword evidence="9" id="KW-0539">Nucleus</keyword>
<keyword evidence="6" id="KW-0995">Kinetochore</keyword>
<evidence type="ECO:0000256" key="1">
    <source>
        <dbReference type="ARBA" id="ARBA00004123"/>
    </source>
</evidence>
<dbReference type="HOGENOM" id="CLU_485950_0_0_1"/>
<dbReference type="InParanoid" id="K1S4I7"/>
<keyword evidence="7" id="KW-1133">Transmembrane helix</keyword>
<evidence type="ECO:0000256" key="7">
    <source>
        <dbReference type="ARBA" id="ARBA00022989"/>
    </source>
</evidence>
<dbReference type="InterPro" id="IPR003689">
    <property type="entry name" value="ZIP"/>
</dbReference>
<dbReference type="GO" id="GO:0005634">
    <property type="term" value="C:nucleus"/>
    <property type="evidence" value="ECO:0007669"/>
    <property type="project" value="UniProtKB-SubCell"/>
</dbReference>
<accession>K1S4I7</accession>
<name>K1S4I7_MAGGI</name>
<keyword evidence="10" id="KW-0137">Centromere</keyword>
<reference evidence="13" key="1">
    <citation type="journal article" date="2012" name="Nature">
        <title>The oyster genome reveals stress adaptation and complexity of shell formation.</title>
        <authorList>
            <person name="Zhang G."/>
            <person name="Fang X."/>
            <person name="Guo X."/>
            <person name="Li L."/>
            <person name="Luo R."/>
            <person name="Xu F."/>
            <person name="Yang P."/>
            <person name="Zhang L."/>
            <person name="Wang X."/>
            <person name="Qi H."/>
            <person name="Xiong Z."/>
            <person name="Que H."/>
            <person name="Xie Y."/>
            <person name="Holland P.W."/>
            <person name="Paps J."/>
            <person name="Zhu Y."/>
            <person name="Wu F."/>
            <person name="Chen Y."/>
            <person name="Wang J."/>
            <person name="Peng C."/>
            <person name="Meng J."/>
            <person name="Yang L."/>
            <person name="Liu J."/>
            <person name="Wen B."/>
            <person name="Zhang N."/>
            <person name="Huang Z."/>
            <person name="Zhu Q."/>
            <person name="Feng Y."/>
            <person name="Mount A."/>
            <person name="Hedgecock D."/>
            <person name="Xu Z."/>
            <person name="Liu Y."/>
            <person name="Domazet-Loso T."/>
            <person name="Du Y."/>
            <person name="Sun X."/>
            <person name="Zhang S."/>
            <person name="Liu B."/>
            <person name="Cheng P."/>
            <person name="Jiang X."/>
            <person name="Li J."/>
            <person name="Fan D."/>
            <person name="Wang W."/>
            <person name="Fu W."/>
            <person name="Wang T."/>
            <person name="Wang B."/>
            <person name="Zhang J."/>
            <person name="Peng Z."/>
            <person name="Li Y."/>
            <person name="Li N."/>
            <person name="Wang J."/>
            <person name="Chen M."/>
            <person name="He Y."/>
            <person name="Tan F."/>
            <person name="Song X."/>
            <person name="Zheng Q."/>
            <person name="Huang R."/>
            <person name="Yang H."/>
            <person name="Du X."/>
            <person name="Chen L."/>
            <person name="Yang M."/>
            <person name="Gaffney P.M."/>
            <person name="Wang S."/>
            <person name="Luo L."/>
            <person name="She Z."/>
            <person name="Ming Y."/>
            <person name="Huang W."/>
            <person name="Zhang S."/>
            <person name="Huang B."/>
            <person name="Zhang Y."/>
            <person name="Qu T."/>
            <person name="Ni P."/>
            <person name="Miao G."/>
            <person name="Wang J."/>
            <person name="Wang Q."/>
            <person name="Steinberg C.E."/>
            <person name="Wang H."/>
            <person name="Li N."/>
            <person name="Qian L."/>
            <person name="Zhang G."/>
            <person name="Li Y."/>
            <person name="Yang H."/>
            <person name="Liu X."/>
            <person name="Wang J."/>
            <person name="Yin Y."/>
            <person name="Wang J."/>
        </authorList>
    </citation>
    <scope>NUCLEOTIDE SEQUENCE [LARGE SCALE GENOMIC DNA]</scope>
    <source>
        <strain evidence="13">05x7-T-G4-1.051#20</strain>
    </source>
</reference>
<evidence type="ECO:0000256" key="3">
    <source>
        <dbReference type="ARBA" id="ARBA00004629"/>
    </source>
</evidence>
<dbReference type="GO" id="GO:0000776">
    <property type="term" value="C:kinetochore"/>
    <property type="evidence" value="ECO:0007669"/>
    <property type="project" value="UniProtKB-KW"/>
</dbReference>
<evidence type="ECO:0000256" key="2">
    <source>
        <dbReference type="ARBA" id="ARBA00004141"/>
    </source>
</evidence>